<dbReference type="RefSeq" id="XP_021877498.1">
    <property type="nucleotide sequence ID" value="XM_022025456.1"/>
</dbReference>
<dbReference type="InParanoid" id="A0A1Y2GBI0"/>
<evidence type="ECO:0000313" key="2">
    <source>
        <dbReference type="EMBL" id="ORZ06335.1"/>
    </source>
</evidence>
<protein>
    <submittedName>
        <fullName evidence="2">Uncharacterized protein</fullName>
    </submittedName>
</protein>
<dbReference type="EMBL" id="MCFF01000046">
    <property type="protein sequence ID" value="ORZ06335.1"/>
    <property type="molecule type" value="Genomic_DNA"/>
</dbReference>
<accession>A0A1Y2GBI0</accession>
<comment type="caution">
    <text evidence="2">The sequence shown here is derived from an EMBL/GenBank/DDBJ whole genome shotgun (WGS) entry which is preliminary data.</text>
</comment>
<proteinExistence type="predicted"/>
<keyword evidence="3" id="KW-1185">Reference proteome</keyword>
<reference evidence="2 3" key="1">
    <citation type="submission" date="2016-07" db="EMBL/GenBank/DDBJ databases">
        <title>Pervasive Adenine N6-methylation of Active Genes in Fungi.</title>
        <authorList>
            <consortium name="DOE Joint Genome Institute"/>
            <person name="Mondo S.J."/>
            <person name="Dannebaum R.O."/>
            <person name="Kuo R.C."/>
            <person name="Labutti K."/>
            <person name="Haridas S."/>
            <person name="Kuo A."/>
            <person name="Salamov A."/>
            <person name="Ahrendt S.R."/>
            <person name="Lipzen A."/>
            <person name="Sullivan W."/>
            <person name="Andreopoulos W.B."/>
            <person name="Clum A."/>
            <person name="Lindquist E."/>
            <person name="Daum C."/>
            <person name="Ramamoorthy G.K."/>
            <person name="Gryganskyi A."/>
            <person name="Culley D."/>
            <person name="Magnuson J.K."/>
            <person name="James T.Y."/>
            <person name="O'Malley M.A."/>
            <person name="Stajich J.E."/>
            <person name="Spatafora J.W."/>
            <person name="Visel A."/>
            <person name="Grigoriev I.V."/>
        </authorList>
    </citation>
    <scope>NUCLEOTIDE SEQUENCE [LARGE SCALE GENOMIC DNA]</scope>
    <source>
        <strain evidence="2 3">NRRL 3116</strain>
    </source>
</reference>
<dbReference type="GeneID" id="33567300"/>
<dbReference type="Proteomes" id="UP000193648">
    <property type="component" value="Unassembled WGS sequence"/>
</dbReference>
<sequence>MPRLPFARSFLSDNTGSTKNNKIAPIPFDSQTKTQGQLPIVDVGPPFLSPLIFGPDNTSTNSFDLDEIFESGGYTRAASTQSLTLSSKVLENTRLQVGESEDSFHCGSRPHLKESKLNGNTLSSSEHRSQPSLENARTQSPTSNLSYNGHHSNSLPQSDDKEVSICMLDESRTVQNNIS</sequence>
<evidence type="ECO:0000256" key="1">
    <source>
        <dbReference type="SAM" id="MobiDB-lite"/>
    </source>
</evidence>
<organism evidence="2 3">
    <name type="scientific">Lobosporangium transversale</name>
    <dbReference type="NCBI Taxonomy" id="64571"/>
    <lineage>
        <taxon>Eukaryota</taxon>
        <taxon>Fungi</taxon>
        <taxon>Fungi incertae sedis</taxon>
        <taxon>Mucoromycota</taxon>
        <taxon>Mortierellomycotina</taxon>
        <taxon>Mortierellomycetes</taxon>
        <taxon>Mortierellales</taxon>
        <taxon>Mortierellaceae</taxon>
        <taxon>Lobosporangium</taxon>
    </lineage>
</organism>
<feature type="region of interest" description="Disordered" evidence="1">
    <location>
        <begin position="99"/>
        <end position="160"/>
    </location>
</feature>
<feature type="compositionally biased region" description="Polar residues" evidence="1">
    <location>
        <begin position="117"/>
        <end position="157"/>
    </location>
</feature>
<evidence type="ECO:0000313" key="3">
    <source>
        <dbReference type="Proteomes" id="UP000193648"/>
    </source>
</evidence>
<name>A0A1Y2GBI0_9FUNG</name>
<gene>
    <name evidence="2" type="ORF">BCR41DRAFT_361094</name>
</gene>
<dbReference type="AlphaFoldDB" id="A0A1Y2GBI0"/>